<keyword evidence="5 7" id="KW-1015">Disulfide bond</keyword>
<comment type="similarity">
    <text evidence="2">Belongs to the thioredoxin family. DsbA subfamily.</text>
</comment>
<dbReference type="RefSeq" id="WP_130968532.1">
    <property type="nucleotide sequence ID" value="NZ_SIXI01000005.1"/>
</dbReference>
<evidence type="ECO:0000256" key="3">
    <source>
        <dbReference type="ARBA" id="ARBA00022729"/>
    </source>
</evidence>
<feature type="disulfide bond" description="Redox-active" evidence="8">
    <location>
        <begin position="65"/>
        <end position="68"/>
    </location>
</feature>
<evidence type="ECO:0000256" key="1">
    <source>
        <dbReference type="ARBA" id="ARBA00004418"/>
    </source>
</evidence>
<accession>A0A4Q9H1G7</accession>
<feature type="chain" id="PRO_5020718634" description="Thiol:disulfide interchange protein" evidence="9">
    <location>
        <begin position="29"/>
        <end position="219"/>
    </location>
</feature>
<evidence type="ECO:0000313" key="12">
    <source>
        <dbReference type="Proteomes" id="UP000292120"/>
    </source>
</evidence>
<keyword evidence="4 7" id="KW-0574">Periplasm</keyword>
<dbReference type="InterPro" id="IPR013766">
    <property type="entry name" value="Thioredoxin_domain"/>
</dbReference>
<dbReference type="PANTHER" id="PTHR35891">
    <property type="entry name" value="THIOL:DISULFIDE INTERCHANGE PROTEIN DSBA"/>
    <property type="match status" value="1"/>
</dbReference>
<dbReference type="SUPFAM" id="SSF52833">
    <property type="entry name" value="Thioredoxin-like"/>
    <property type="match status" value="1"/>
</dbReference>
<dbReference type="InterPro" id="IPR036249">
    <property type="entry name" value="Thioredoxin-like_sf"/>
</dbReference>
<comment type="subcellular location">
    <subcellularLocation>
        <location evidence="1 7">Periplasm</location>
    </subcellularLocation>
</comment>
<dbReference type="OrthoDB" id="9784896at2"/>
<comment type="caution">
    <text evidence="11">The sequence shown here is derived from an EMBL/GenBank/DDBJ whole genome shotgun (WGS) entry which is preliminary data.</text>
</comment>
<dbReference type="PIRSF" id="PIRSF001488">
    <property type="entry name" value="Tdi_protein"/>
    <property type="match status" value="1"/>
</dbReference>
<name>A0A4Q9H1G7_9BURK</name>
<keyword evidence="6" id="KW-0676">Redox-active center</keyword>
<evidence type="ECO:0000256" key="7">
    <source>
        <dbReference type="PIRNR" id="PIRNR001488"/>
    </source>
</evidence>
<evidence type="ECO:0000256" key="8">
    <source>
        <dbReference type="PIRSR" id="PIRSR001488-1"/>
    </source>
</evidence>
<dbReference type="Gene3D" id="3.40.30.10">
    <property type="entry name" value="Glutaredoxin"/>
    <property type="match status" value="1"/>
</dbReference>
<dbReference type="Proteomes" id="UP000292120">
    <property type="component" value="Unassembled WGS sequence"/>
</dbReference>
<dbReference type="CDD" id="cd03019">
    <property type="entry name" value="DsbA_DsbA"/>
    <property type="match status" value="1"/>
</dbReference>
<dbReference type="InterPro" id="IPR023205">
    <property type="entry name" value="DsbA/DsbL"/>
</dbReference>
<dbReference type="EMBL" id="SIXI01000005">
    <property type="protein sequence ID" value="TBO29236.1"/>
    <property type="molecule type" value="Genomic_DNA"/>
</dbReference>
<dbReference type="Pfam" id="PF01323">
    <property type="entry name" value="DSBA"/>
    <property type="match status" value="1"/>
</dbReference>
<dbReference type="PROSITE" id="PS00194">
    <property type="entry name" value="THIOREDOXIN_1"/>
    <property type="match status" value="1"/>
</dbReference>
<dbReference type="AlphaFoldDB" id="A0A4Q9H1G7"/>
<proteinExistence type="inferred from homology"/>
<keyword evidence="3 9" id="KW-0732">Signal</keyword>
<feature type="domain" description="Thioredoxin" evidence="10">
    <location>
        <begin position="20"/>
        <end position="163"/>
    </location>
</feature>
<dbReference type="InterPro" id="IPR001853">
    <property type="entry name" value="DSBA-like_thioredoxin_dom"/>
</dbReference>
<protein>
    <recommendedName>
        <fullName evidence="7">Thiol:disulfide interchange protein</fullName>
    </recommendedName>
</protein>
<sequence>MNRREFSKHATLMGAAGLVLGASPLAQAQGMAPVEGTNYVRLSQRAPVSAPAGKIEVVEFFWYGCPHCHHFDPALSAWAAKLPADVAFRRVPVAFRENPFVIHQKLYFTLEGMGLLGSLHMKVFNAIHEQQMKLDTVDAITDYLVKQGVDKDKFLAMFNSFGMQNKVKQARALAEAYRIDGVPTLGIQGQYFTSVSLNGTPDKTLATVNFLVDKVRKGK</sequence>
<reference evidence="11 12" key="1">
    <citation type="submission" date="2019-02" db="EMBL/GenBank/DDBJ databases">
        <title>Aquabacterium sp. strain KMB7.</title>
        <authorList>
            <person name="Chen W.-M."/>
        </authorList>
    </citation>
    <scope>NUCLEOTIDE SEQUENCE [LARGE SCALE GENOMIC DNA]</scope>
    <source>
        <strain evidence="11 12">KMB7</strain>
    </source>
</reference>
<feature type="signal peptide" evidence="9">
    <location>
        <begin position="1"/>
        <end position="28"/>
    </location>
</feature>
<evidence type="ECO:0000256" key="9">
    <source>
        <dbReference type="SAM" id="SignalP"/>
    </source>
</evidence>
<dbReference type="GO" id="GO:0015036">
    <property type="term" value="F:disulfide oxidoreductase activity"/>
    <property type="evidence" value="ECO:0007669"/>
    <property type="project" value="UniProtKB-ARBA"/>
</dbReference>
<dbReference type="InterPro" id="IPR050824">
    <property type="entry name" value="Thiol_disulfide_DsbA"/>
</dbReference>
<dbReference type="InterPro" id="IPR017937">
    <property type="entry name" value="Thioredoxin_CS"/>
</dbReference>
<evidence type="ECO:0000313" key="11">
    <source>
        <dbReference type="EMBL" id="TBO29236.1"/>
    </source>
</evidence>
<organism evidence="11 12">
    <name type="scientific">Aquabacterium lacunae</name>
    <dbReference type="NCBI Taxonomy" id="2528630"/>
    <lineage>
        <taxon>Bacteria</taxon>
        <taxon>Pseudomonadati</taxon>
        <taxon>Pseudomonadota</taxon>
        <taxon>Betaproteobacteria</taxon>
        <taxon>Burkholderiales</taxon>
        <taxon>Aquabacterium</taxon>
    </lineage>
</organism>
<evidence type="ECO:0000256" key="5">
    <source>
        <dbReference type="ARBA" id="ARBA00023157"/>
    </source>
</evidence>
<keyword evidence="12" id="KW-1185">Reference proteome</keyword>
<dbReference type="GO" id="GO:0042597">
    <property type="term" value="C:periplasmic space"/>
    <property type="evidence" value="ECO:0007669"/>
    <property type="project" value="UniProtKB-SubCell"/>
</dbReference>
<evidence type="ECO:0000256" key="6">
    <source>
        <dbReference type="ARBA" id="ARBA00023284"/>
    </source>
</evidence>
<dbReference type="PANTHER" id="PTHR35891:SF2">
    <property type="entry name" value="THIOL:DISULFIDE INTERCHANGE PROTEIN DSBA"/>
    <property type="match status" value="1"/>
</dbReference>
<gene>
    <name evidence="11" type="ORF">EYS42_12545</name>
</gene>
<evidence type="ECO:0000256" key="4">
    <source>
        <dbReference type="ARBA" id="ARBA00022764"/>
    </source>
</evidence>
<evidence type="ECO:0000256" key="2">
    <source>
        <dbReference type="ARBA" id="ARBA00005791"/>
    </source>
</evidence>
<evidence type="ECO:0000259" key="10">
    <source>
        <dbReference type="PROSITE" id="PS51352"/>
    </source>
</evidence>
<dbReference type="PROSITE" id="PS51352">
    <property type="entry name" value="THIOREDOXIN_2"/>
    <property type="match status" value="1"/>
</dbReference>